<dbReference type="OrthoDB" id="372084at2157"/>
<evidence type="ECO:0000256" key="2">
    <source>
        <dbReference type="ARBA" id="ARBA00022801"/>
    </source>
</evidence>
<dbReference type="GO" id="GO:0046872">
    <property type="term" value="F:metal ion binding"/>
    <property type="evidence" value="ECO:0007669"/>
    <property type="project" value="UniProtKB-KW"/>
</dbReference>
<dbReference type="GO" id="GO:0016814">
    <property type="term" value="F:hydrolase activity, acting on carbon-nitrogen (but not peptide) bonds, in cyclic amidines"/>
    <property type="evidence" value="ECO:0007669"/>
    <property type="project" value="UniProtKB-ARBA"/>
</dbReference>
<dbReference type="InterPro" id="IPR006680">
    <property type="entry name" value="Amidohydro-rel"/>
</dbReference>
<evidence type="ECO:0000313" key="6">
    <source>
        <dbReference type="Proteomes" id="UP000245657"/>
    </source>
</evidence>
<dbReference type="SUPFAM" id="SSF51338">
    <property type="entry name" value="Composite domain of metallo-dependent hydrolases"/>
    <property type="match status" value="1"/>
</dbReference>
<sequence length="441" mass="49026">MSSLDPGLFNKNYPILITNVNSSDKIIDIFIDEIGLIKDIGENISKKYDNEAILSIDAEGMVVLPGFVNLHTHAAMTLFRGYADDIAFNQWLFDKILPIEAVMTPNDVYIGTRLACLEMIRSGTTTFLDMYFFELDVAKAVRDMNMRAVLSSLYTDFGDSDIIDQRKKETEKYVQTVKSWNNNLITPGIGPHAVYSVTPQSMEWCRDFSHQYHVPIHIHMSETEKEVLDCQKTHQTTPTGLLYRHGLLTPETVAAHCCWISKGDCSILAKGGVHVAHNPVSNMKLTVGKTMPYQWLKDAKVNVGLGTDGCASNNNLDMMETMRIAAMVQRFSWNDRSLLPPQELLSLATHAGSRALGLSTGVLQIGKPADLILLKSSGGFPGKNGLSPEQMLTQSSGSRVDTTICNGRLLMLHEYVPGEEEIMNQASHAAEQLVRRVNQQF</sequence>
<dbReference type="Gene3D" id="3.20.20.140">
    <property type="entry name" value="Metal-dependent hydrolases"/>
    <property type="match status" value="1"/>
</dbReference>
<dbReference type="GO" id="GO:0019239">
    <property type="term" value="F:deaminase activity"/>
    <property type="evidence" value="ECO:0007669"/>
    <property type="project" value="UniProtKB-ARBA"/>
</dbReference>
<dbReference type="CDD" id="cd01298">
    <property type="entry name" value="ATZ_TRZ_like"/>
    <property type="match status" value="1"/>
</dbReference>
<feature type="domain" description="Amidohydrolase-related" evidence="4">
    <location>
        <begin position="62"/>
        <end position="409"/>
    </location>
</feature>
<dbReference type="Pfam" id="PF01979">
    <property type="entry name" value="Amidohydro_1"/>
    <property type="match status" value="1"/>
</dbReference>
<dbReference type="AlphaFoldDB" id="A0A2V2N3N3"/>
<dbReference type="PANTHER" id="PTHR43794">
    <property type="entry name" value="AMINOHYDROLASE SSNA-RELATED"/>
    <property type="match status" value="1"/>
</dbReference>
<dbReference type="GeneID" id="97547784"/>
<keyword evidence="2" id="KW-0378">Hydrolase</keyword>
<accession>A0A2V2N3N3</accession>
<evidence type="ECO:0000256" key="3">
    <source>
        <dbReference type="ARBA" id="ARBA00022833"/>
    </source>
</evidence>
<dbReference type="InterPro" id="IPR050287">
    <property type="entry name" value="MTA/SAH_deaminase"/>
</dbReference>
<keyword evidence="6" id="KW-1185">Reference proteome</keyword>
<gene>
    <name evidence="5" type="ORF">DK846_10165</name>
</gene>
<organism evidence="5 6">
    <name type="scientific">Methanospirillum lacunae</name>
    <dbReference type="NCBI Taxonomy" id="668570"/>
    <lineage>
        <taxon>Archaea</taxon>
        <taxon>Methanobacteriati</taxon>
        <taxon>Methanobacteriota</taxon>
        <taxon>Stenosarchaea group</taxon>
        <taxon>Methanomicrobia</taxon>
        <taxon>Methanomicrobiales</taxon>
        <taxon>Methanospirillaceae</taxon>
        <taxon>Methanospirillum</taxon>
    </lineage>
</organism>
<name>A0A2V2N3N3_9EURY</name>
<dbReference type="InterPro" id="IPR032466">
    <property type="entry name" value="Metal_Hydrolase"/>
</dbReference>
<keyword evidence="1" id="KW-0479">Metal-binding</keyword>
<evidence type="ECO:0000313" key="5">
    <source>
        <dbReference type="EMBL" id="PWR72326.1"/>
    </source>
</evidence>
<dbReference type="Proteomes" id="UP000245657">
    <property type="component" value="Unassembled WGS sequence"/>
</dbReference>
<proteinExistence type="predicted"/>
<reference evidence="5 6" key="1">
    <citation type="submission" date="2018-05" db="EMBL/GenBank/DDBJ databases">
        <title>Draft genome of Methanospirillum lacunae Ki8-1.</title>
        <authorList>
            <person name="Dueholm M.S."/>
            <person name="Nielsen P.H."/>
            <person name="Bakmann L.F."/>
            <person name="Otzen D.E."/>
        </authorList>
    </citation>
    <scope>NUCLEOTIDE SEQUENCE [LARGE SCALE GENOMIC DNA]</scope>
    <source>
        <strain evidence="5 6">Ki8-1</strain>
    </source>
</reference>
<dbReference type="PANTHER" id="PTHR43794:SF11">
    <property type="entry name" value="AMIDOHYDROLASE-RELATED DOMAIN-CONTAINING PROTEIN"/>
    <property type="match status" value="1"/>
</dbReference>
<dbReference type="Gene3D" id="2.30.40.10">
    <property type="entry name" value="Urease, subunit C, domain 1"/>
    <property type="match status" value="1"/>
</dbReference>
<dbReference type="SUPFAM" id="SSF51556">
    <property type="entry name" value="Metallo-dependent hydrolases"/>
    <property type="match status" value="1"/>
</dbReference>
<evidence type="ECO:0000256" key="1">
    <source>
        <dbReference type="ARBA" id="ARBA00022723"/>
    </source>
</evidence>
<dbReference type="EMBL" id="QGMY01000007">
    <property type="protein sequence ID" value="PWR72326.1"/>
    <property type="molecule type" value="Genomic_DNA"/>
</dbReference>
<dbReference type="InterPro" id="IPR011059">
    <property type="entry name" value="Metal-dep_hydrolase_composite"/>
</dbReference>
<dbReference type="RefSeq" id="WP_109968816.1">
    <property type="nucleotide sequence ID" value="NZ_CP176093.1"/>
</dbReference>
<keyword evidence="3" id="KW-0862">Zinc</keyword>
<dbReference type="FunFam" id="3.20.20.140:FF:000014">
    <property type="entry name" value="5-methylthioadenosine/S-adenosylhomocysteine deaminase"/>
    <property type="match status" value="1"/>
</dbReference>
<comment type="caution">
    <text evidence="5">The sequence shown here is derived from an EMBL/GenBank/DDBJ whole genome shotgun (WGS) entry which is preliminary data.</text>
</comment>
<evidence type="ECO:0000259" key="4">
    <source>
        <dbReference type="Pfam" id="PF01979"/>
    </source>
</evidence>
<protein>
    <submittedName>
        <fullName evidence="5">S-adenosylhomocysteine deaminase</fullName>
    </submittedName>
</protein>